<feature type="compositionally biased region" description="Basic and acidic residues" evidence="1">
    <location>
        <begin position="74"/>
        <end position="87"/>
    </location>
</feature>
<dbReference type="EMBL" id="JAVDUU010000001">
    <property type="protein sequence ID" value="MDR6940794.1"/>
    <property type="molecule type" value="Genomic_DNA"/>
</dbReference>
<accession>A0ABU1T5W9</accession>
<organism evidence="4 5">
    <name type="scientific">Mucilaginibacter pocheonensis</name>
    <dbReference type="NCBI Taxonomy" id="398050"/>
    <lineage>
        <taxon>Bacteria</taxon>
        <taxon>Pseudomonadati</taxon>
        <taxon>Bacteroidota</taxon>
        <taxon>Sphingobacteriia</taxon>
        <taxon>Sphingobacteriales</taxon>
        <taxon>Sphingobacteriaceae</taxon>
        <taxon>Mucilaginibacter</taxon>
    </lineage>
</organism>
<evidence type="ECO:0000313" key="4">
    <source>
        <dbReference type="EMBL" id="MDR6940794.1"/>
    </source>
</evidence>
<sequence length="120" mass="12783">MKNFEKMVKILLLVLLLGSAPAWGQTPQDSAAERARSRSESGTADQASPGATQGTRKMLQDTGGKSGVSGIGKADADKATGQNHDKTNNFSTRNHNVVWGIVIVTGIVLVGLMRRSYDNK</sequence>
<keyword evidence="5" id="KW-1185">Reference proteome</keyword>
<evidence type="ECO:0000256" key="1">
    <source>
        <dbReference type="SAM" id="MobiDB-lite"/>
    </source>
</evidence>
<evidence type="ECO:0000256" key="2">
    <source>
        <dbReference type="SAM" id="Phobius"/>
    </source>
</evidence>
<gene>
    <name evidence="4" type="ORF">J2W55_000622</name>
</gene>
<keyword evidence="3" id="KW-0732">Signal</keyword>
<comment type="caution">
    <text evidence="4">The sequence shown here is derived from an EMBL/GenBank/DDBJ whole genome shotgun (WGS) entry which is preliminary data.</text>
</comment>
<keyword evidence="2" id="KW-0812">Transmembrane</keyword>
<evidence type="ECO:0000313" key="5">
    <source>
        <dbReference type="Proteomes" id="UP001247620"/>
    </source>
</evidence>
<feature type="region of interest" description="Disordered" evidence="1">
    <location>
        <begin position="22"/>
        <end position="91"/>
    </location>
</feature>
<name>A0ABU1T5W9_9SPHI</name>
<proteinExistence type="predicted"/>
<dbReference type="RefSeq" id="WP_310091832.1">
    <property type="nucleotide sequence ID" value="NZ_JAVDUU010000001.1"/>
</dbReference>
<feature type="signal peptide" evidence="3">
    <location>
        <begin position="1"/>
        <end position="24"/>
    </location>
</feature>
<dbReference type="Proteomes" id="UP001247620">
    <property type="component" value="Unassembled WGS sequence"/>
</dbReference>
<evidence type="ECO:0000256" key="3">
    <source>
        <dbReference type="SAM" id="SignalP"/>
    </source>
</evidence>
<feature type="compositionally biased region" description="Polar residues" evidence="1">
    <location>
        <begin position="42"/>
        <end position="55"/>
    </location>
</feature>
<reference evidence="4 5" key="1">
    <citation type="submission" date="2023-07" db="EMBL/GenBank/DDBJ databases">
        <title>Sorghum-associated microbial communities from plants grown in Nebraska, USA.</title>
        <authorList>
            <person name="Schachtman D."/>
        </authorList>
    </citation>
    <scope>NUCLEOTIDE SEQUENCE [LARGE SCALE GENOMIC DNA]</scope>
    <source>
        <strain evidence="4 5">3262</strain>
    </source>
</reference>
<feature type="transmembrane region" description="Helical" evidence="2">
    <location>
        <begin position="97"/>
        <end position="113"/>
    </location>
</feature>
<protein>
    <submittedName>
        <fullName evidence="4">Uncharacterized protein</fullName>
    </submittedName>
</protein>
<feature type="chain" id="PRO_5045960496" evidence="3">
    <location>
        <begin position="25"/>
        <end position="120"/>
    </location>
</feature>
<keyword evidence="2" id="KW-0472">Membrane</keyword>
<keyword evidence="2" id="KW-1133">Transmembrane helix</keyword>